<dbReference type="InterPro" id="IPR036909">
    <property type="entry name" value="Cyt_c-like_dom_sf"/>
</dbReference>
<proteinExistence type="predicted"/>
<dbReference type="Proteomes" id="UP000197065">
    <property type="component" value="Unassembled WGS sequence"/>
</dbReference>
<dbReference type="Pfam" id="PF00034">
    <property type="entry name" value="Cytochrom_C"/>
    <property type="match status" value="2"/>
</dbReference>
<organism evidence="7 8">
    <name type="scientific">Arboricoccus pini</name>
    <dbReference type="NCBI Taxonomy" id="1963835"/>
    <lineage>
        <taxon>Bacteria</taxon>
        <taxon>Pseudomonadati</taxon>
        <taxon>Pseudomonadota</taxon>
        <taxon>Alphaproteobacteria</taxon>
        <taxon>Geminicoccales</taxon>
        <taxon>Geminicoccaceae</taxon>
        <taxon>Arboricoccus</taxon>
    </lineage>
</organism>
<reference evidence="7 8" key="1">
    <citation type="submission" date="2017-06" db="EMBL/GenBank/DDBJ databases">
        <authorList>
            <person name="Kim H.J."/>
            <person name="Triplett B.A."/>
        </authorList>
    </citation>
    <scope>NUCLEOTIDE SEQUENCE [LARGE SCALE GENOMIC DNA]</scope>
    <source>
        <strain evidence="7 8">B29T1</strain>
    </source>
</reference>
<feature type="binding site" description="covalent" evidence="4">
    <location>
        <position position="64"/>
    </location>
    <ligand>
        <name>heme c</name>
        <dbReference type="ChEBI" id="CHEBI:61717"/>
        <label>1</label>
    </ligand>
</feature>
<name>A0A212R141_9PROT</name>
<dbReference type="GO" id="GO:0016020">
    <property type="term" value="C:membrane"/>
    <property type="evidence" value="ECO:0007669"/>
    <property type="project" value="InterPro"/>
</dbReference>
<feature type="domain" description="Cytochrome c" evidence="6">
    <location>
        <begin position="194"/>
        <end position="301"/>
    </location>
</feature>
<feature type="binding site" description="covalent" evidence="4">
    <location>
        <position position="212"/>
    </location>
    <ligand>
        <name>heme c</name>
        <dbReference type="ChEBI" id="CHEBI:61717"/>
        <label>2</label>
    </ligand>
</feature>
<dbReference type="AlphaFoldDB" id="A0A212R141"/>
<feature type="binding site" description="covalent" evidence="4">
    <location>
        <position position="67"/>
    </location>
    <ligand>
        <name>heme c</name>
        <dbReference type="ChEBI" id="CHEBI:61717"/>
        <label>1</label>
    </ligand>
</feature>
<dbReference type="SUPFAM" id="SSF46626">
    <property type="entry name" value="Cytochrome c"/>
    <property type="match status" value="3"/>
</dbReference>
<feature type="binding site" description="axial binding residue" evidence="5">
    <location>
        <position position="213"/>
    </location>
    <ligand>
        <name>heme c</name>
        <dbReference type="ChEBI" id="CHEBI:61717"/>
        <label>2</label>
    </ligand>
    <ligandPart>
        <name>Fe</name>
        <dbReference type="ChEBI" id="CHEBI:18248"/>
    </ligandPart>
</feature>
<feature type="binding site" description="covalent" evidence="4">
    <location>
        <position position="332"/>
    </location>
    <ligand>
        <name>heme c</name>
        <dbReference type="ChEBI" id="CHEBI:61717"/>
        <label>3</label>
    </ligand>
</feature>
<evidence type="ECO:0000259" key="6">
    <source>
        <dbReference type="PROSITE" id="PS51007"/>
    </source>
</evidence>
<feature type="binding site" description="axial binding residue" evidence="5">
    <location>
        <position position="333"/>
    </location>
    <ligand>
        <name>heme c</name>
        <dbReference type="ChEBI" id="CHEBI:61717"/>
        <label>3</label>
    </ligand>
    <ligandPart>
        <name>Fe</name>
        <dbReference type="ChEBI" id="CHEBI:18248"/>
    </ligandPart>
</feature>
<feature type="binding site" description="covalent" evidence="4">
    <location>
        <position position="209"/>
    </location>
    <ligand>
        <name>heme c</name>
        <dbReference type="ChEBI" id="CHEBI:61717"/>
        <label>2</label>
    </ligand>
</feature>
<dbReference type="EMBL" id="FYEH01000004">
    <property type="protein sequence ID" value="SNB65576.1"/>
    <property type="molecule type" value="Genomic_DNA"/>
</dbReference>
<dbReference type="InterPro" id="IPR051459">
    <property type="entry name" value="Cytochrome_c-type_DH"/>
</dbReference>
<dbReference type="GO" id="GO:0009055">
    <property type="term" value="F:electron transfer activity"/>
    <property type="evidence" value="ECO:0007669"/>
    <property type="project" value="InterPro"/>
</dbReference>
<evidence type="ECO:0000256" key="1">
    <source>
        <dbReference type="ARBA" id="ARBA00022617"/>
    </source>
</evidence>
<accession>A0A212R141</accession>
<dbReference type="PROSITE" id="PS51007">
    <property type="entry name" value="CYTC"/>
    <property type="match status" value="3"/>
</dbReference>
<evidence type="ECO:0000256" key="4">
    <source>
        <dbReference type="PIRSR" id="PIRSR000018-50"/>
    </source>
</evidence>
<dbReference type="GO" id="GO:0016614">
    <property type="term" value="F:oxidoreductase activity, acting on CH-OH group of donors"/>
    <property type="evidence" value="ECO:0007669"/>
    <property type="project" value="InterPro"/>
</dbReference>
<feature type="domain" description="Cytochrome c" evidence="6">
    <location>
        <begin position="316"/>
        <end position="406"/>
    </location>
</feature>
<keyword evidence="8" id="KW-1185">Reference proteome</keyword>
<keyword evidence="3 5" id="KW-0408">Iron</keyword>
<sequence>MPRWMKITSFIVFVAAIGAGGWSWKKLNTARSDVADDKVVLADITSPDPEAVKRGEYVMRTADCAACHTADKGVFAGAYRISTPFGDLLSSNITPDRESGIGKMTARDFFNAVRQGQGSKGLLYPAMPFTAYAKLTDQDMQDLWAYMATVKPVANKVDENAGMPFPFNVRLVMAGWDVLFFDNSGFSAENHLSALESRGKYLVDAGGHCSACHSPRNSLGAEIDSAYLQGGRLGDWYAPDLTSSPHAGLGARSAAEITEYLKTGEAGPVATGPMAEAIEHSLQYMTDEDLQAIATYLKSLPAATDEKPPMIAATTPAMQRGALRYEVNCAACHGVAGEGMGGMTAAFAGNHTLQSDDATNLIHVMLVGGRAASTHAKITGAGMPSFAWKMDDRQIAETLDYIRNSWGNSAAPVEAAEVGRLRESLRAQSPLPQH</sequence>
<evidence type="ECO:0000313" key="8">
    <source>
        <dbReference type="Proteomes" id="UP000197065"/>
    </source>
</evidence>
<feature type="binding site" description="covalent" evidence="4">
    <location>
        <position position="329"/>
    </location>
    <ligand>
        <name>heme c</name>
        <dbReference type="ChEBI" id="CHEBI:61717"/>
        <label>3</label>
    </ligand>
</feature>
<dbReference type="Gene3D" id="1.10.760.10">
    <property type="entry name" value="Cytochrome c-like domain"/>
    <property type="match status" value="3"/>
</dbReference>
<dbReference type="OrthoDB" id="9811281at2"/>
<dbReference type="PANTHER" id="PTHR35008:SF4">
    <property type="entry name" value="BLL4482 PROTEIN"/>
    <property type="match status" value="1"/>
</dbReference>
<dbReference type="GO" id="GO:0005506">
    <property type="term" value="F:iron ion binding"/>
    <property type="evidence" value="ECO:0007669"/>
    <property type="project" value="InterPro"/>
</dbReference>
<keyword evidence="2 5" id="KW-0479">Metal-binding</keyword>
<dbReference type="InterPro" id="IPR009056">
    <property type="entry name" value="Cyt_c-like_dom"/>
</dbReference>
<dbReference type="PANTHER" id="PTHR35008">
    <property type="entry name" value="BLL4482 PROTEIN-RELATED"/>
    <property type="match status" value="1"/>
</dbReference>
<evidence type="ECO:0000256" key="2">
    <source>
        <dbReference type="ARBA" id="ARBA00022723"/>
    </source>
</evidence>
<dbReference type="Pfam" id="PF13442">
    <property type="entry name" value="Cytochrome_CBB3"/>
    <property type="match status" value="1"/>
</dbReference>
<protein>
    <submittedName>
        <fullName evidence="7">Cytochrome c, mono- and diheme variants</fullName>
    </submittedName>
</protein>
<comment type="cofactor">
    <cofactor evidence="4">
        <name>heme c</name>
        <dbReference type="ChEBI" id="CHEBI:61717"/>
    </cofactor>
    <text evidence="4">Binds 3 heme c groups covalently per subunit.</text>
</comment>
<dbReference type="GO" id="GO:0020037">
    <property type="term" value="F:heme binding"/>
    <property type="evidence" value="ECO:0007669"/>
    <property type="project" value="InterPro"/>
</dbReference>
<feature type="domain" description="Cytochrome c" evidence="6">
    <location>
        <begin position="50"/>
        <end position="151"/>
    </location>
</feature>
<evidence type="ECO:0000256" key="5">
    <source>
        <dbReference type="PIRSR" id="PIRSR000018-51"/>
    </source>
</evidence>
<dbReference type="PIRSF" id="PIRSF000018">
    <property type="entry name" value="Mb_ADH_cyt_c"/>
    <property type="match status" value="1"/>
</dbReference>
<keyword evidence="1 4" id="KW-0349">Heme</keyword>
<evidence type="ECO:0000313" key="7">
    <source>
        <dbReference type="EMBL" id="SNB65576.1"/>
    </source>
</evidence>
<gene>
    <name evidence="7" type="ORF">SAMN07250955_104301</name>
</gene>
<feature type="binding site" description="axial binding residue" evidence="5">
    <location>
        <position position="68"/>
    </location>
    <ligand>
        <name>heme c</name>
        <dbReference type="ChEBI" id="CHEBI:61717"/>
        <label>1</label>
    </ligand>
    <ligandPart>
        <name>Fe</name>
        <dbReference type="ChEBI" id="CHEBI:18248"/>
    </ligandPart>
</feature>
<evidence type="ECO:0000256" key="3">
    <source>
        <dbReference type="ARBA" id="ARBA00023004"/>
    </source>
</evidence>
<dbReference type="InterPro" id="IPR014353">
    <property type="entry name" value="Membr-bd_ADH_cyt_c"/>
</dbReference>